<dbReference type="RefSeq" id="WP_192533090.1">
    <property type="nucleotide sequence ID" value="NZ_JACZHT010000001.1"/>
</dbReference>
<dbReference type="CDD" id="cd02222">
    <property type="entry name" value="cupin_TM1459-like"/>
    <property type="match status" value="1"/>
</dbReference>
<evidence type="ECO:0000313" key="2">
    <source>
        <dbReference type="EMBL" id="MBE1236220.1"/>
    </source>
</evidence>
<protein>
    <submittedName>
        <fullName evidence="2">Cupin domain-containing protein</fullName>
    </submittedName>
</protein>
<dbReference type="InterPro" id="IPR013096">
    <property type="entry name" value="Cupin_2"/>
</dbReference>
<sequence length="158" mass="17582">MSTDPGRTTPPFREATAHCRWDGVEILAYKEEGSAPFRSVTRQVLFSDPSLAGELRYFEVAPGGHTTLERHQHAHGVMVLRGRARALVFPEVRVVSHGDLVFIPALTWHQFRTEGDQPFGFLCMVDAVRDRPQLPDASEREALCAVDAVRAFLEGDAP</sequence>
<organism evidence="2 3">
    <name type="scientific">Phaeovibrio sulfidiphilus</name>
    <dbReference type="NCBI Taxonomy" id="1220600"/>
    <lineage>
        <taxon>Bacteria</taxon>
        <taxon>Pseudomonadati</taxon>
        <taxon>Pseudomonadota</taxon>
        <taxon>Alphaproteobacteria</taxon>
        <taxon>Rhodospirillales</taxon>
        <taxon>Rhodospirillaceae</taxon>
        <taxon>Phaeovibrio</taxon>
    </lineage>
</organism>
<dbReference type="Proteomes" id="UP000631034">
    <property type="component" value="Unassembled WGS sequence"/>
</dbReference>
<dbReference type="Gene3D" id="2.60.120.10">
    <property type="entry name" value="Jelly Rolls"/>
    <property type="match status" value="1"/>
</dbReference>
<accession>A0A8J6YKH2</accession>
<name>A0A8J6YKH2_9PROT</name>
<feature type="domain" description="Cupin type-2" evidence="1">
    <location>
        <begin position="57"/>
        <end position="124"/>
    </location>
</feature>
<dbReference type="SUPFAM" id="SSF51182">
    <property type="entry name" value="RmlC-like cupins"/>
    <property type="match status" value="1"/>
</dbReference>
<proteinExistence type="predicted"/>
<reference evidence="2" key="1">
    <citation type="submission" date="2020-10" db="EMBL/GenBank/DDBJ databases">
        <title>Genome sequence of the unusual species of purple photosynthetic bacteria, Phaeovibrio sulfidiphilus DSM 23193, type strain.</title>
        <authorList>
            <person name="Kyndt J.A."/>
            <person name="Meyer T.E."/>
        </authorList>
    </citation>
    <scope>NUCLEOTIDE SEQUENCE</scope>
    <source>
        <strain evidence="2">DSM 23193</strain>
    </source>
</reference>
<dbReference type="InterPro" id="IPR011051">
    <property type="entry name" value="RmlC_Cupin_sf"/>
</dbReference>
<dbReference type="EMBL" id="JACZHT010000001">
    <property type="protein sequence ID" value="MBE1236220.1"/>
    <property type="molecule type" value="Genomic_DNA"/>
</dbReference>
<dbReference type="InterPro" id="IPR014710">
    <property type="entry name" value="RmlC-like_jellyroll"/>
</dbReference>
<gene>
    <name evidence="2" type="ORF">IHV25_00925</name>
</gene>
<keyword evidence="3" id="KW-1185">Reference proteome</keyword>
<dbReference type="AlphaFoldDB" id="A0A8J6YKH2"/>
<dbReference type="Pfam" id="PF07883">
    <property type="entry name" value="Cupin_2"/>
    <property type="match status" value="1"/>
</dbReference>
<evidence type="ECO:0000259" key="1">
    <source>
        <dbReference type="Pfam" id="PF07883"/>
    </source>
</evidence>
<evidence type="ECO:0000313" key="3">
    <source>
        <dbReference type="Proteomes" id="UP000631034"/>
    </source>
</evidence>
<comment type="caution">
    <text evidence="2">The sequence shown here is derived from an EMBL/GenBank/DDBJ whole genome shotgun (WGS) entry which is preliminary data.</text>
</comment>